<dbReference type="AlphaFoldDB" id="A0A9E8ZGA2"/>
<dbReference type="EC" id="3.1.26.-" evidence="6"/>
<comment type="subunit">
    <text evidence="6">Homodimer.</text>
</comment>
<keyword evidence="6" id="KW-0699">rRNA-binding</keyword>
<feature type="active site" evidence="6">
    <location>
        <position position="21"/>
    </location>
</feature>
<dbReference type="GO" id="GO:0019843">
    <property type="term" value="F:rRNA binding"/>
    <property type="evidence" value="ECO:0007669"/>
    <property type="project" value="UniProtKB-UniRule"/>
</dbReference>
<evidence type="ECO:0000256" key="5">
    <source>
        <dbReference type="ARBA" id="ARBA00022801"/>
    </source>
</evidence>
<keyword evidence="6" id="KW-0460">Magnesium</keyword>
<dbReference type="GO" id="GO:0004525">
    <property type="term" value="F:ribonuclease III activity"/>
    <property type="evidence" value="ECO:0007669"/>
    <property type="project" value="InterPro"/>
</dbReference>
<name>A0A9E8ZGA2_9CYAN</name>
<proteinExistence type="inferred from homology"/>
<keyword evidence="1 6" id="KW-0690">Ribosome biogenesis</keyword>
<sequence>MPPTAVALEQLSPAALAYLGDAVYELYVRSHYLIPPKRLQDYHAQVVRQVRAEGQALQLRLLQPYLTSAEQEILRRGRNAASHKSKRGDPKTYQQATSLETLIGYLYLTNPQRLFQLLAHLEFVPGAADRASDDLKETASSSESY</sequence>
<comment type="function">
    <text evidence="6">Involved in correct processing of both the 5' and 3' ends of 23S rRNA precursor. Processes 30S rRNA precursor transcript even in absence of ribonuclease 3 (Rnc); Rnc processes 30S rRNA into smaller rRNA precursors.</text>
</comment>
<comment type="cofactor">
    <cofactor evidence="6">
        <name>Mg(2+)</name>
        <dbReference type="ChEBI" id="CHEBI:18420"/>
    </cofactor>
</comment>
<evidence type="ECO:0000256" key="3">
    <source>
        <dbReference type="ARBA" id="ARBA00022722"/>
    </source>
</evidence>
<dbReference type="SMART" id="SM00535">
    <property type="entry name" value="RIBOc"/>
    <property type="match status" value="1"/>
</dbReference>
<gene>
    <name evidence="6" type="primary">mrnC</name>
    <name evidence="8" type="ORF">OXH18_20615</name>
</gene>
<keyword evidence="3 6" id="KW-0540">Nuclease</keyword>
<evidence type="ECO:0000256" key="2">
    <source>
        <dbReference type="ARBA" id="ARBA00022552"/>
    </source>
</evidence>
<evidence type="ECO:0000259" key="7">
    <source>
        <dbReference type="SMART" id="SM00535"/>
    </source>
</evidence>
<dbReference type="InterPro" id="IPR000999">
    <property type="entry name" value="RNase_III_dom"/>
</dbReference>
<dbReference type="GO" id="GO:0005737">
    <property type="term" value="C:cytoplasm"/>
    <property type="evidence" value="ECO:0007669"/>
    <property type="project" value="UniProtKB-SubCell"/>
</dbReference>
<dbReference type="Pfam" id="PF00636">
    <property type="entry name" value="Ribonuclease_3"/>
    <property type="match status" value="1"/>
</dbReference>
<dbReference type="GO" id="GO:0006364">
    <property type="term" value="P:rRNA processing"/>
    <property type="evidence" value="ECO:0007669"/>
    <property type="project" value="UniProtKB-UniRule"/>
</dbReference>
<evidence type="ECO:0000256" key="4">
    <source>
        <dbReference type="ARBA" id="ARBA00022759"/>
    </source>
</evidence>
<feature type="domain" description="RNase III" evidence="7">
    <location>
        <begin position="5"/>
        <end position="125"/>
    </location>
</feature>
<comment type="subcellular location">
    <subcellularLocation>
        <location evidence="6">Cytoplasm</location>
    </subcellularLocation>
</comment>
<dbReference type="Gene3D" id="1.10.1520.10">
    <property type="entry name" value="Ribonuclease III domain"/>
    <property type="match status" value="1"/>
</dbReference>
<reference evidence="8" key="1">
    <citation type="submission" date="2022-12" db="EMBL/GenBank/DDBJ databases">
        <title>Polyphasic identification of a Novel Hot-Spring Cyanobacterium Ocullathermofonsia sinensis gen nov. sp. nov. and Genomic Insights on its Adaptations to the Thermal Habitat.</title>
        <authorList>
            <person name="Daroch M."/>
            <person name="Tang J."/>
            <person name="Jiang Y."/>
        </authorList>
    </citation>
    <scope>NUCLEOTIDE SEQUENCE</scope>
    <source>
        <strain evidence="8">PKUAC-SCTA174</strain>
    </source>
</reference>
<keyword evidence="5 6" id="KW-0378">Hydrolase</keyword>
<keyword evidence="6" id="KW-0694">RNA-binding</keyword>
<dbReference type="HAMAP" id="MF_01468">
    <property type="entry name" value="RNase_Mini_III"/>
    <property type="match status" value="1"/>
</dbReference>
<comment type="similarity">
    <text evidence="6">Belongs to the MrnC RNase family.</text>
</comment>
<dbReference type="KEGG" id="tsin:OXH18_20615"/>
<keyword evidence="2 6" id="KW-0698">rRNA processing</keyword>
<accession>A0A9E8ZGA2</accession>
<dbReference type="PANTHER" id="PTHR34276">
    <property type="entry name" value="MINI-RIBONUCLEASE 3"/>
    <property type="match status" value="1"/>
</dbReference>
<dbReference type="PIRSF" id="PIRSF005520">
    <property type="entry name" value="UCP005520"/>
    <property type="match status" value="1"/>
</dbReference>
<protein>
    <recommendedName>
        <fullName evidence="6">Mini-ribonuclease 3</fullName>
        <shortName evidence="6">Mini-3</shortName>
        <shortName evidence="6">Mini-RNase 3</shortName>
        <ecNumber evidence="6">3.1.26.-</ecNumber>
    </recommendedName>
    <alternativeName>
        <fullName evidence="6">Mini-RNase III</fullName>
        <shortName evidence="6">Mini-III</shortName>
    </alternativeName>
</protein>
<dbReference type="PANTHER" id="PTHR34276:SF1">
    <property type="entry name" value="MINI-RIBONUCLEASE 3"/>
    <property type="match status" value="1"/>
</dbReference>
<dbReference type="SUPFAM" id="SSF69065">
    <property type="entry name" value="RNase III domain-like"/>
    <property type="match status" value="1"/>
</dbReference>
<keyword evidence="4 6" id="KW-0255">Endonuclease</keyword>
<dbReference type="InterPro" id="IPR008226">
    <property type="entry name" value="Mini3_fam"/>
</dbReference>
<evidence type="ECO:0000256" key="1">
    <source>
        <dbReference type="ARBA" id="ARBA00022517"/>
    </source>
</evidence>
<evidence type="ECO:0000256" key="6">
    <source>
        <dbReference type="HAMAP-Rule" id="MF_01468"/>
    </source>
</evidence>
<keyword evidence="9" id="KW-1185">Reference proteome</keyword>
<dbReference type="InterPro" id="IPR036389">
    <property type="entry name" value="RNase_III_sf"/>
</dbReference>
<keyword evidence="6" id="KW-0963">Cytoplasm</keyword>
<evidence type="ECO:0000313" key="9">
    <source>
        <dbReference type="Proteomes" id="UP001163152"/>
    </source>
</evidence>
<dbReference type="EMBL" id="CP113797">
    <property type="protein sequence ID" value="WAL62890.1"/>
    <property type="molecule type" value="Genomic_DNA"/>
</dbReference>
<organism evidence="8 9">
    <name type="scientific">Thermocoleostomius sinensis A174</name>
    <dbReference type="NCBI Taxonomy" id="2016057"/>
    <lineage>
        <taxon>Bacteria</taxon>
        <taxon>Bacillati</taxon>
        <taxon>Cyanobacteriota</taxon>
        <taxon>Cyanophyceae</taxon>
        <taxon>Oculatellales</taxon>
        <taxon>Oculatellaceae</taxon>
        <taxon>Thermocoleostomius</taxon>
    </lineage>
</organism>
<dbReference type="Proteomes" id="UP001163152">
    <property type="component" value="Chromosome"/>
</dbReference>
<evidence type="ECO:0000313" key="8">
    <source>
        <dbReference type="EMBL" id="WAL62890.1"/>
    </source>
</evidence>